<feature type="transmembrane region" description="Helical" evidence="1">
    <location>
        <begin position="63"/>
        <end position="83"/>
    </location>
</feature>
<evidence type="ECO:0000256" key="1">
    <source>
        <dbReference type="SAM" id="Phobius"/>
    </source>
</evidence>
<sequence>MVRMVFCIIFNTNFFILSYFSFYLMQRMLHIVGVPSSLHRGTMSKWYCIFLKFEDLIRVISEAISLGLCLSPFLPNLILFIILEK</sequence>
<feature type="transmembrane region" description="Helical" evidence="1">
    <location>
        <begin position="5"/>
        <end position="25"/>
    </location>
</feature>
<keyword evidence="1" id="KW-0472">Membrane</keyword>
<dbReference type="AlphaFoldDB" id="A0A8J6F9L7"/>
<keyword evidence="1" id="KW-0812">Transmembrane</keyword>
<keyword evidence="3" id="KW-1185">Reference proteome</keyword>
<comment type="caution">
    <text evidence="2">The sequence shown here is derived from an EMBL/GenBank/DDBJ whole genome shotgun (WGS) entry which is preliminary data.</text>
</comment>
<dbReference type="Proteomes" id="UP000770717">
    <property type="component" value="Unassembled WGS sequence"/>
</dbReference>
<evidence type="ECO:0000313" key="3">
    <source>
        <dbReference type="Proteomes" id="UP000770717"/>
    </source>
</evidence>
<proteinExistence type="predicted"/>
<reference evidence="2" key="1">
    <citation type="thesis" date="2020" institute="ProQuest LLC" country="789 East Eisenhower Parkway, Ann Arbor, MI, USA">
        <title>Comparative Genomics and Chromosome Evolution.</title>
        <authorList>
            <person name="Mudd A.B."/>
        </authorList>
    </citation>
    <scope>NUCLEOTIDE SEQUENCE</scope>
    <source>
        <strain evidence="2">HN-11 Male</strain>
        <tissue evidence="2">Kidney and liver</tissue>
    </source>
</reference>
<protein>
    <submittedName>
        <fullName evidence="2">Uncharacterized protein</fullName>
    </submittedName>
</protein>
<name>A0A8J6F9L7_ELECQ</name>
<evidence type="ECO:0000313" key="2">
    <source>
        <dbReference type="EMBL" id="KAG9483579.1"/>
    </source>
</evidence>
<keyword evidence="1" id="KW-1133">Transmembrane helix</keyword>
<accession>A0A8J6F9L7</accession>
<gene>
    <name evidence="2" type="ORF">GDO78_009479</name>
</gene>
<dbReference type="EMBL" id="WNTK01000005">
    <property type="protein sequence ID" value="KAG9483579.1"/>
    <property type="molecule type" value="Genomic_DNA"/>
</dbReference>
<organism evidence="2 3">
    <name type="scientific">Eleutherodactylus coqui</name>
    <name type="common">Puerto Rican coqui</name>
    <dbReference type="NCBI Taxonomy" id="57060"/>
    <lineage>
        <taxon>Eukaryota</taxon>
        <taxon>Metazoa</taxon>
        <taxon>Chordata</taxon>
        <taxon>Craniata</taxon>
        <taxon>Vertebrata</taxon>
        <taxon>Euteleostomi</taxon>
        <taxon>Amphibia</taxon>
        <taxon>Batrachia</taxon>
        <taxon>Anura</taxon>
        <taxon>Neobatrachia</taxon>
        <taxon>Hyloidea</taxon>
        <taxon>Eleutherodactylidae</taxon>
        <taxon>Eleutherodactylinae</taxon>
        <taxon>Eleutherodactylus</taxon>
        <taxon>Eleutherodactylus</taxon>
    </lineage>
</organism>